<dbReference type="RefSeq" id="WP_304179444.1">
    <property type="nucleotide sequence ID" value="NZ_DRGM01000038.1"/>
</dbReference>
<comment type="caution">
    <text evidence="2">The sequence shown here is derived from an EMBL/GenBank/DDBJ whole genome shotgun (WGS) entry which is preliminary data.</text>
</comment>
<protein>
    <recommendedName>
        <fullName evidence="3">DUF1735 domain-containing protein</fullName>
    </recommendedName>
</protein>
<reference evidence="2" key="1">
    <citation type="journal article" date="2020" name="mSystems">
        <title>Genome- and Community-Level Interaction Insights into Carbon Utilization and Element Cycling Functions of Hydrothermarchaeota in Hydrothermal Sediment.</title>
        <authorList>
            <person name="Zhou Z."/>
            <person name="Liu Y."/>
            <person name="Xu W."/>
            <person name="Pan J."/>
            <person name="Luo Z.H."/>
            <person name="Li M."/>
        </authorList>
    </citation>
    <scope>NUCLEOTIDE SEQUENCE [LARGE SCALE GENOMIC DNA]</scope>
    <source>
        <strain evidence="2">HyVt-346</strain>
    </source>
</reference>
<proteinExistence type="predicted"/>
<dbReference type="PROSITE" id="PS51257">
    <property type="entry name" value="PROKAR_LIPOPROTEIN"/>
    <property type="match status" value="1"/>
</dbReference>
<organism evidence="2">
    <name type="scientific">Pseudoalteromonas prydzensis</name>
    <dbReference type="NCBI Taxonomy" id="182141"/>
    <lineage>
        <taxon>Bacteria</taxon>
        <taxon>Pseudomonadati</taxon>
        <taxon>Pseudomonadota</taxon>
        <taxon>Gammaproteobacteria</taxon>
        <taxon>Alteromonadales</taxon>
        <taxon>Pseudoalteromonadaceae</taxon>
        <taxon>Pseudoalteromonas</taxon>
    </lineage>
</organism>
<gene>
    <name evidence="2" type="ORF">ENH88_03445</name>
</gene>
<dbReference type="Proteomes" id="UP000886188">
    <property type="component" value="Unassembled WGS sequence"/>
</dbReference>
<dbReference type="AlphaFoldDB" id="A0A7V1GDK8"/>
<accession>A0A7V1GDK8</accession>
<feature type="chain" id="PRO_5030976742" description="DUF1735 domain-containing protein" evidence="1">
    <location>
        <begin position="21"/>
        <end position="155"/>
    </location>
</feature>
<evidence type="ECO:0000256" key="1">
    <source>
        <dbReference type="SAM" id="SignalP"/>
    </source>
</evidence>
<feature type="signal peptide" evidence="1">
    <location>
        <begin position="1"/>
        <end position="20"/>
    </location>
</feature>
<dbReference type="EMBL" id="DRGM01000038">
    <property type="protein sequence ID" value="HEA15504.1"/>
    <property type="molecule type" value="Genomic_DNA"/>
</dbReference>
<evidence type="ECO:0008006" key="3">
    <source>
        <dbReference type="Google" id="ProtNLM"/>
    </source>
</evidence>
<name>A0A7V1GDK8_9GAMM</name>
<evidence type="ECO:0000313" key="2">
    <source>
        <dbReference type="EMBL" id="HEA15504.1"/>
    </source>
</evidence>
<sequence length="155" mass="16755">MKLKSIVLSALILFGAVACVEPSYDNDKVRVVEVTEHDFELNGQSAVTIFVGEKNTPKFSFTILKSDLKKGTLLQSTSNSEPNLAVSASVGSEYYTQSADFATSASVQIVELDKTNKIAKIAVGAKLVNPKIKNYTELAVTVVEVSGVNYDYLVK</sequence>
<keyword evidence="1" id="KW-0732">Signal</keyword>